<dbReference type="InterPro" id="IPR023214">
    <property type="entry name" value="HAD_sf"/>
</dbReference>
<dbReference type="InterPro" id="IPR036412">
    <property type="entry name" value="HAD-like_sf"/>
</dbReference>
<dbReference type="GO" id="GO:0000287">
    <property type="term" value="F:magnesium ion binding"/>
    <property type="evidence" value="ECO:0007669"/>
    <property type="project" value="TreeGrafter"/>
</dbReference>
<comment type="caution">
    <text evidence="1">The sequence shown here is derived from an EMBL/GenBank/DDBJ whole genome shotgun (WGS) entry which is preliminary data.</text>
</comment>
<dbReference type="SUPFAM" id="SSF56784">
    <property type="entry name" value="HAD-like"/>
    <property type="match status" value="1"/>
</dbReference>
<keyword evidence="1" id="KW-0378">Hydrolase</keyword>
<dbReference type="SFLD" id="SFLDG01140">
    <property type="entry name" value="C2.B:_Phosphomannomutase_and_P"/>
    <property type="match status" value="1"/>
</dbReference>
<name>A0A412XH86_BACUN</name>
<dbReference type="InterPro" id="IPR006379">
    <property type="entry name" value="HAD-SF_hydro_IIB"/>
</dbReference>
<dbReference type="NCBIfam" id="TIGR00099">
    <property type="entry name" value="Cof-subfamily"/>
    <property type="match status" value="1"/>
</dbReference>
<dbReference type="GO" id="GO:0016791">
    <property type="term" value="F:phosphatase activity"/>
    <property type="evidence" value="ECO:0007669"/>
    <property type="project" value="UniProtKB-ARBA"/>
</dbReference>
<gene>
    <name evidence="1" type="ORF">DWW14_07820</name>
</gene>
<dbReference type="SFLD" id="SFLDS00003">
    <property type="entry name" value="Haloacid_Dehalogenase"/>
    <property type="match status" value="1"/>
</dbReference>
<dbReference type="RefSeq" id="WP_087397544.1">
    <property type="nucleotide sequence ID" value="NZ_QRZC01000008.1"/>
</dbReference>
<dbReference type="NCBIfam" id="TIGR01484">
    <property type="entry name" value="HAD-SF-IIB"/>
    <property type="match status" value="1"/>
</dbReference>
<dbReference type="Gene3D" id="3.40.50.1000">
    <property type="entry name" value="HAD superfamily/HAD-like"/>
    <property type="match status" value="1"/>
</dbReference>
<dbReference type="PANTHER" id="PTHR10000">
    <property type="entry name" value="PHOSPHOSERINE PHOSPHATASE"/>
    <property type="match status" value="1"/>
</dbReference>
<organism evidence="1 2">
    <name type="scientific">Bacteroides uniformis</name>
    <dbReference type="NCBI Taxonomy" id="820"/>
    <lineage>
        <taxon>Bacteria</taxon>
        <taxon>Pseudomonadati</taxon>
        <taxon>Bacteroidota</taxon>
        <taxon>Bacteroidia</taxon>
        <taxon>Bacteroidales</taxon>
        <taxon>Bacteroidaceae</taxon>
        <taxon>Bacteroides</taxon>
    </lineage>
</organism>
<proteinExistence type="predicted"/>
<dbReference type="PANTHER" id="PTHR10000:SF53">
    <property type="entry name" value="5-AMINO-6-(5-PHOSPHO-D-RIBITYLAMINO)URACIL PHOSPHATASE YBJI-RELATED"/>
    <property type="match status" value="1"/>
</dbReference>
<dbReference type="PROSITE" id="PS01229">
    <property type="entry name" value="COF_2"/>
    <property type="match status" value="1"/>
</dbReference>
<dbReference type="Gene3D" id="3.30.1240.10">
    <property type="match status" value="1"/>
</dbReference>
<evidence type="ECO:0000313" key="2">
    <source>
        <dbReference type="Proteomes" id="UP000285343"/>
    </source>
</evidence>
<protein>
    <submittedName>
        <fullName evidence="1">Cof-type HAD-IIB family hydrolase</fullName>
    </submittedName>
</protein>
<dbReference type="Proteomes" id="UP000285343">
    <property type="component" value="Unassembled WGS sequence"/>
</dbReference>
<accession>A0A412XH86</accession>
<dbReference type="CDD" id="cd07518">
    <property type="entry name" value="HAD_YbiV-Like"/>
    <property type="match status" value="1"/>
</dbReference>
<reference evidence="1 2" key="1">
    <citation type="submission" date="2018-08" db="EMBL/GenBank/DDBJ databases">
        <title>A genome reference for cultivated species of the human gut microbiota.</title>
        <authorList>
            <person name="Zou Y."/>
            <person name="Xue W."/>
            <person name="Luo G."/>
        </authorList>
    </citation>
    <scope>NUCLEOTIDE SEQUENCE [LARGE SCALE GENOMIC DNA]</scope>
    <source>
        <strain evidence="1 2">AF14-42</strain>
    </source>
</reference>
<evidence type="ECO:0000313" key="1">
    <source>
        <dbReference type="EMBL" id="RGV42867.1"/>
    </source>
</evidence>
<dbReference type="GO" id="GO:0005829">
    <property type="term" value="C:cytosol"/>
    <property type="evidence" value="ECO:0007669"/>
    <property type="project" value="TreeGrafter"/>
</dbReference>
<dbReference type="Pfam" id="PF08282">
    <property type="entry name" value="Hydrolase_3"/>
    <property type="match status" value="1"/>
</dbReference>
<dbReference type="SFLD" id="SFLDG01144">
    <property type="entry name" value="C2.B.4:_PGP_Like"/>
    <property type="match status" value="1"/>
</dbReference>
<dbReference type="EMBL" id="QRZC01000008">
    <property type="protein sequence ID" value="RGV42867.1"/>
    <property type="molecule type" value="Genomic_DNA"/>
</dbReference>
<dbReference type="InterPro" id="IPR000150">
    <property type="entry name" value="Cof"/>
</dbReference>
<dbReference type="AlphaFoldDB" id="A0A412XH86"/>
<sequence>MEKQTIKLIASDMDGTLLDSTGRLHPDFFSVFENLKDKGITFVAASGRQYYNLLKLFSKVKDDIIFIAENGTYVVSKSKELLVVDIPIEEIRKVVREIRNIKGAYPVLCGKNKAYIEDEYIEFVRQARTYYERCEIVPDLLEITDDVFLKIAIYDFNGSSANSYPVLQHFNESLKVVVSGQNWLDISHRDANKGNALKFIQNYLSVKAEECMAFGDQMNDAEMLQTVSYSYCMANSAIELKSFARYVAPSNDEDGVLHIIKKIILK</sequence>